<dbReference type="AlphaFoldDB" id="A0A1E4TLM8"/>
<dbReference type="Gene3D" id="3.30.565.10">
    <property type="entry name" value="Histidine kinase-like ATPase, C-terminal domain"/>
    <property type="match status" value="1"/>
</dbReference>
<dbReference type="Pfam" id="PF02518">
    <property type="entry name" value="HATPase_c"/>
    <property type="match status" value="1"/>
</dbReference>
<evidence type="ECO:0000256" key="11">
    <source>
        <dbReference type="SAM" id="SignalP"/>
    </source>
</evidence>
<keyword evidence="9 10" id="KW-0496">Mitochondrion</keyword>
<evidence type="ECO:0000256" key="9">
    <source>
        <dbReference type="ARBA" id="ARBA00023128"/>
    </source>
</evidence>
<dbReference type="PANTHER" id="PTHR11947:SF20">
    <property type="entry name" value="[3-METHYL-2-OXOBUTANOATE DEHYDROGENASE [LIPOAMIDE]] KINASE, MITOCHONDRIAL"/>
    <property type="match status" value="1"/>
</dbReference>
<dbReference type="InterPro" id="IPR036784">
    <property type="entry name" value="AK/P_DHK_N_sf"/>
</dbReference>
<dbReference type="SUPFAM" id="SSF69012">
    <property type="entry name" value="alpha-ketoacid dehydrogenase kinase, N-terminal domain"/>
    <property type="match status" value="1"/>
</dbReference>
<dbReference type="Gene3D" id="1.20.140.20">
    <property type="entry name" value="Alpha-ketoacid/pyruvate dehydrogenase kinase, N-terminal domain"/>
    <property type="match status" value="1"/>
</dbReference>
<dbReference type="Proteomes" id="UP000095023">
    <property type="component" value="Unassembled WGS sequence"/>
</dbReference>
<dbReference type="InterPro" id="IPR004358">
    <property type="entry name" value="Sig_transdc_His_kin-like_C"/>
</dbReference>
<sequence>MALRLHLFLVFRLPVWFLLVSEYASIPQEKVDVHNLVKFGFPPYSENTLLENAANTIHRIRVRLAHRLEALRALPYLVLLNPHLAKIYNIYLTSFAKLYNFDTPKTLDQNADFVDNLQFLVQLHSETIETLSKGFSECKQYMNPVDINTYIDLHLRDRIGTRLLAEHHIALTNPISDSYIGAIDTKLKPATVVRSCAQFVSDLSEMKYGAAPKWKIDHGEDVEMVYIPVHLEYILTEIFKNSFRSTVENDKLDKPIIITIAKAPKGVTIRVRDSAGGISPNTHKNIFAYSFTTFDAAEGDGFRTLNTPPGGGGSTIAGMGYGLPLSRAYVEFVGGTFSLRTYYGWGTDVYIKLPVVDI</sequence>
<dbReference type="InterPro" id="IPR039028">
    <property type="entry name" value="BCKD/PDK"/>
</dbReference>
<keyword evidence="8" id="KW-0809">Transit peptide</keyword>
<feature type="domain" description="Histidine kinase" evidence="12">
    <location>
        <begin position="228"/>
        <end position="357"/>
    </location>
</feature>
<evidence type="ECO:0000256" key="3">
    <source>
        <dbReference type="ARBA" id="ARBA00022553"/>
    </source>
</evidence>
<dbReference type="SUPFAM" id="SSF55874">
    <property type="entry name" value="ATPase domain of HSP90 chaperone/DNA topoisomerase II/histidine kinase"/>
    <property type="match status" value="1"/>
</dbReference>
<keyword evidence="14" id="KW-1185">Reference proteome</keyword>
<dbReference type="GO" id="GO:0004740">
    <property type="term" value="F:pyruvate dehydrogenase (acetyl-transferring) kinase activity"/>
    <property type="evidence" value="ECO:0007669"/>
    <property type="project" value="TreeGrafter"/>
</dbReference>
<feature type="signal peptide" evidence="11">
    <location>
        <begin position="1"/>
        <end position="17"/>
    </location>
</feature>
<dbReference type="GO" id="GO:0005759">
    <property type="term" value="C:mitochondrial matrix"/>
    <property type="evidence" value="ECO:0007669"/>
    <property type="project" value="UniProtKB-SubCell"/>
</dbReference>
<evidence type="ECO:0000256" key="10">
    <source>
        <dbReference type="RuleBase" id="RU366032"/>
    </source>
</evidence>
<evidence type="ECO:0000256" key="4">
    <source>
        <dbReference type="ARBA" id="ARBA00022679"/>
    </source>
</evidence>
<feature type="chain" id="PRO_5009163269" description="Protein-serine/threonine kinase" evidence="11">
    <location>
        <begin position="18"/>
        <end position="358"/>
    </location>
</feature>
<dbReference type="EMBL" id="KV453841">
    <property type="protein sequence ID" value="ODV92643.1"/>
    <property type="molecule type" value="Genomic_DNA"/>
</dbReference>
<evidence type="ECO:0000313" key="13">
    <source>
        <dbReference type="EMBL" id="ODV92643.1"/>
    </source>
</evidence>
<dbReference type="InterPro" id="IPR003594">
    <property type="entry name" value="HATPase_dom"/>
</dbReference>
<gene>
    <name evidence="13" type="ORF">CANCADRAFT_56259</name>
</gene>
<evidence type="ECO:0000259" key="12">
    <source>
        <dbReference type="PROSITE" id="PS50109"/>
    </source>
</evidence>
<keyword evidence="5 10" id="KW-0547">Nucleotide-binding</keyword>
<dbReference type="PROSITE" id="PS50109">
    <property type="entry name" value="HIS_KIN"/>
    <property type="match status" value="1"/>
</dbReference>
<dbReference type="SMART" id="SM00387">
    <property type="entry name" value="HATPase_c"/>
    <property type="match status" value="1"/>
</dbReference>
<evidence type="ECO:0000256" key="8">
    <source>
        <dbReference type="ARBA" id="ARBA00022946"/>
    </source>
</evidence>
<dbReference type="Pfam" id="PF10436">
    <property type="entry name" value="BCDHK_Adom3"/>
    <property type="match status" value="1"/>
</dbReference>
<evidence type="ECO:0000313" key="14">
    <source>
        <dbReference type="Proteomes" id="UP000095023"/>
    </source>
</evidence>
<keyword evidence="4 10" id="KW-0808">Transferase</keyword>
<dbReference type="OrthoDB" id="3264224at2759"/>
<keyword evidence="7 10" id="KW-0067">ATP-binding</keyword>
<evidence type="ECO:0000256" key="5">
    <source>
        <dbReference type="ARBA" id="ARBA00022741"/>
    </source>
</evidence>
<keyword evidence="6 10" id="KW-0418">Kinase</keyword>
<organism evidence="13 14">
    <name type="scientific">Tortispora caseinolytica NRRL Y-17796</name>
    <dbReference type="NCBI Taxonomy" id="767744"/>
    <lineage>
        <taxon>Eukaryota</taxon>
        <taxon>Fungi</taxon>
        <taxon>Dikarya</taxon>
        <taxon>Ascomycota</taxon>
        <taxon>Saccharomycotina</taxon>
        <taxon>Trigonopsidomycetes</taxon>
        <taxon>Trigonopsidales</taxon>
        <taxon>Trigonopsidaceae</taxon>
        <taxon>Tortispora</taxon>
    </lineage>
</organism>
<keyword evidence="3" id="KW-0597">Phosphoprotein</keyword>
<reference evidence="14" key="1">
    <citation type="submission" date="2016-02" db="EMBL/GenBank/DDBJ databases">
        <title>Comparative genomics of biotechnologically important yeasts.</title>
        <authorList>
            <consortium name="DOE Joint Genome Institute"/>
            <person name="Riley R."/>
            <person name="Haridas S."/>
            <person name="Wolfe K.H."/>
            <person name="Lopes M.R."/>
            <person name="Hittinger C.T."/>
            <person name="Goker M."/>
            <person name="Salamov A."/>
            <person name="Wisecaver J."/>
            <person name="Long T.M."/>
            <person name="Aerts A.L."/>
            <person name="Barry K."/>
            <person name="Choi C."/>
            <person name="Clum A."/>
            <person name="Coughlan A.Y."/>
            <person name="Deshpande S."/>
            <person name="Douglass A.P."/>
            <person name="Hanson S.J."/>
            <person name="Klenk H.-P."/>
            <person name="Labutti K."/>
            <person name="Lapidus A."/>
            <person name="Lindquist E."/>
            <person name="Lipzen A."/>
            <person name="Meier-Kolthoff J.P."/>
            <person name="Ohm R.A."/>
            <person name="Otillar R.P."/>
            <person name="Pangilinan J."/>
            <person name="Peng Y."/>
            <person name="Rokas A."/>
            <person name="Rosa C.A."/>
            <person name="Scheuner C."/>
            <person name="Sibirny A.A."/>
            <person name="Slot J.C."/>
            <person name="Stielow J.B."/>
            <person name="Sun H."/>
            <person name="Kurtzman C.P."/>
            <person name="Blackwell M."/>
            <person name="Jeffries T.W."/>
            <person name="Grigoriev I.V."/>
        </authorList>
    </citation>
    <scope>NUCLEOTIDE SEQUENCE [LARGE SCALE GENOMIC DNA]</scope>
    <source>
        <strain evidence="14">NRRL Y-17796</strain>
    </source>
</reference>
<dbReference type="PANTHER" id="PTHR11947">
    <property type="entry name" value="PYRUVATE DEHYDROGENASE KINASE"/>
    <property type="match status" value="1"/>
</dbReference>
<dbReference type="GO" id="GO:0005524">
    <property type="term" value="F:ATP binding"/>
    <property type="evidence" value="ECO:0007669"/>
    <property type="project" value="UniProtKB-UniRule"/>
</dbReference>
<dbReference type="PRINTS" id="PR00344">
    <property type="entry name" value="BCTRLSENSOR"/>
</dbReference>
<evidence type="ECO:0000256" key="1">
    <source>
        <dbReference type="ARBA" id="ARBA00004305"/>
    </source>
</evidence>
<comment type="similarity">
    <text evidence="2 10">Belongs to the PDK/BCKDK protein kinase family.</text>
</comment>
<proteinExistence type="inferred from homology"/>
<protein>
    <recommendedName>
        <fullName evidence="10">Protein-serine/threonine kinase</fullName>
        <ecNumber evidence="10">2.7.11.-</ecNumber>
    </recommendedName>
</protein>
<dbReference type="GO" id="GO:0010906">
    <property type="term" value="P:regulation of glucose metabolic process"/>
    <property type="evidence" value="ECO:0007669"/>
    <property type="project" value="TreeGrafter"/>
</dbReference>
<comment type="subcellular location">
    <subcellularLocation>
        <location evidence="1 10">Mitochondrion matrix</location>
    </subcellularLocation>
</comment>
<evidence type="ECO:0000256" key="2">
    <source>
        <dbReference type="ARBA" id="ARBA00006155"/>
    </source>
</evidence>
<dbReference type="InterPro" id="IPR005467">
    <property type="entry name" value="His_kinase_dom"/>
</dbReference>
<name>A0A1E4TLM8_9ASCO</name>
<evidence type="ECO:0000256" key="6">
    <source>
        <dbReference type="ARBA" id="ARBA00022777"/>
    </source>
</evidence>
<evidence type="ECO:0000256" key="7">
    <source>
        <dbReference type="ARBA" id="ARBA00022840"/>
    </source>
</evidence>
<accession>A0A1E4TLM8</accession>
<dbReference type="InterPro" id="IPR036890">
    <property type="entry name" value="HATPase_C_sf"/>
</dbReference>
<dbReference type="EC" id="2.7.11.-" evidence="10"/>
<dbReference type="InterPro" id="IPR018955">
    <property type="entry name" value="BCDHK/PDK_N"/>
</dbReference>
<keyword evidence="11" id="KW-0732">Signal</keyword>